<reference evidence="1 2" key="1">
    <citation type="journal article" date="2018" name="J. Microbiol.">
        <title>Salicibibacter kimchii gen. nov., sp. nov., a moderately halophilic and alkalitolerant bacterium in the family Bacillaceae, isolated from kimchi.</title>
        <authorList>
            <person name="Jang J.Y."/>
            <person name="Oh Y.J."/>
            <person name="Lim S.K."/>
            <person name="Park H.K."/>
            <person name="Lee C."/>
            <person name="Kim J.Y."/>
            <person name="Lee M.A."/>
            <person name="Choi H.J."/>
        </authorList>
    </citation>
    <scope>NUCLEOTIDE SEQUENCE [LARGE SCALE GENOMIC DNA]</scope>
    <source>
        <strain evidence="1 2">NKC1-1</strain>
    </source>
</reference>
<dbReference type="OrthoDB" id="1675670at2"/>
<proteinExistence type="predicted"/>
<organism evidence="1 2">
    <name type="scientific">Salicibibacter kimchii</name>
    <dbReference type="NCBI Taxonomy" id="2099786"/>
    <lineage>
        <taxon>Bacteria</taxon>
        <taxon>Bacillati</taxon>
        <taxon>Bacillota</taxon>
        <taxon>Bacilli</taxon>
        <taxon>Bacillales</taxon>
        <taxon>Bacillaceae</taxon>
        <taxon>Salicibibacter</taxon>
    </lineage>
</organism>
<dbReference type="Gene3D" id="1.20.1260.10">
    <property type="match status" value="2"/>
</dbReference>
<sequence length="348" mass="39109">MPKNVHLTSAEIGSLWTAYMNDSMSACILRFMLKHISDPDIKPVVQYAYDLATDHLKQLRTIFENESHAIPNGFGEQDVDMNAPWLFTDMFCISFMRHMGKVGMLSYSGFVSLCDREDIRAYFSQALTETNNLYNQASNIELEKGIAGRHPYIEVPKSTDYVDSKAYMSGFNPLSDQRPLNAVEISHLYMNVLTNSIGMKLCIAFAQTSPRKEVQDFMLRGKDVSKKHAKIFTDKLLEDDIEVSSIPDVGVSDSTTPTFSDKLLMFHMSLLISSGVGNYATAAAASQRSDIATDYERLSLENAKLAKSGADIMIKHQWLEQPPGAKNREKLAKDKDIKANLKRSAFFR</sequence>
<dbReference type="RefSeq" id="WP_114375112.1">
    <property type="nucleotide sequence ID" value="NZ_CP031092.1"/>
</dbReference>
<dbReference type="EMBL" id="CP031092">
    <property type="protein sequence ID" value="AXF57364.1"/>
    <property type="molecule type" value="Genomic_DNA"/>
</dbReference>
<dbReference type="AlphaFoldDB" id="A0A345C2D3"/>
<keyword evidence="2" id="KW-1185">Reference proteome</keyword>
<evidence type="ECO:0000313" key="1">
    <source>
        <dbReference type="EMBL" id="AXF57364.1"/>
    </source>
</evidence>
<dbReference type="InterPro" id="IPR021617">
    <property type="entry name" value="DUF3231"/>
</dbReference>
<evidence type="ECO:0000313" key="2">
    <source>
        <dbReference type="Proteomes" id="UP000252100"/>
    </source>
</evidence>
<name>A0A345C2D3_9BACI</name>
<dbReference type="Proteomes" id="UP000252100">
    <property type="component" value="Chromosome"/>
</dbReference>
<gene>
    <name evidence="1" type="ORF">DT065_16100</name>
</gene>
<dbReference type="KEGG" id="rue:DT065_16100"/>
<protein>
    <submittedName>
        <fullName evidence="1">DUF3231 family protein</fullName>
    </submittedName>
</protein>
<dbReference type="InterPro" id="IPR012347">
    <property type="entry name" value="Ferritin-like"/>
</dbReference>
<accession>A0A345C2D3</accession>
<dbReference type="Pfam" id="PF11553">
    <property type="entry name" value="DUF3231"/>
    <property type="match status" value="2"/>
</dbReference>